<dbReference type="EMBL" id="CADEPM010000009">
    <property type="protein sequence ID" value="CAB3409866.1"/>
    <property type="molecule type" value="Genomic_DNA"/>
</dbReference>
<dbReference type="GO" id="GO:0006384">
    <property type="term" value="P:transcription initiation at RNA polymerase III promoter"/>
    <property type="evidence" value="ECO:0007669"/>
    <property type="project" value="InterPro"/>
</dbReference>
<keyword evidence="4" id="KW-1185">Reference proteome</keyword>
<gene>
    <name evidence="3" type="ORF">CBOVIS_LOCUS11465</name>
</gene>
<dbReference type="GO" id="GO:0003677">
    <property type="term" value="F:DNA binding"/>
    <property type="evidence" value="ECO:0007669"/>
    <property type="project" value="InterPro"/>
</dbReference>
<evidence type="ECO:0000313" key="4">
    <source>
        <dbReference type="Proteomes" id="UP000494206"/>
    </source>
</evidence>
<feature type="compositionally biased region" description="Basic and acidic residues" evidence="1">
    <location>
        <begin position="30"/>
        <end position="42"/>
    </location>
</feature>
<feature type="region of interest" description="Disordered" evidence="1">
    <location>
        <begin position="1"/>
        <end position="69"/>
    </location>
</feature>
<proteinExistence type="predicted"/>
<name>A0A8S1F1R6_9PELO</name>
<reference evidence="3 4" key="1">
    <citation type="submission" date="2020-04" db="EMBL/GenBank/DDBJ databases">
        <authorList>
            <person name="Laetsch R D."/>
            <person name="Stevens L."/>
            <person name="Kumar S."/>
            <person name="Blaxter L. M."/>
        </authorList>
    </citation>
    <scope>NUCLEOTIDE SEQUENCE [LARGE SCALE GENOMIC DNA]</scope>
</reference>
<feature type="region of interest" description="Disordered" evidence="1">
    <location>
        <begin position="384"/>
        <end position="430"/>
    </location>
</feature>
<feature type="region of interest" description="Disordered" evidence="1">
    <location>
        <begin position="830"/>
        <end position="851"/>
    </location>
</feature>
<comment type="caution">
    <text evidence="3">The sequence shown here is derived from an EMBL/GenBank/DDBJ whole genome shotgun (WGS) entry which is preliminary data.</text>
</comment>
<dbReference type="InterPro" id="IPR056467">
    <property type="entry name" value="eWH_GTF3C1"/>
</dbReference>
<feature type="compositionally biased region" description="Acidic residues" evidence="1">
    <location>
        <begin position="13"/>
        <end position="22"/>
    </location>
</feature>
<sequence length="1396" mass="161190">MARKNVRKREIVSDDEYDDDFDVNGASTSDSDHDASEIHHSLQEAFANKPTTSQSRSVPMKKEPEKKPSPYHFHNLSPHTYMPYVPGYWTAQNHYRMPQDIIISSIRKFGSEGLGRVELGQVIGFDASTKPGGRRVSNYITMATSENPQHVGQYQKMDGKVRTIRYFWKESEHPEKFQKFLEEFQQLADIPCPFKIGQVIKFPEENKLNTLRISDVTLQRLNMILRILEENDVVVTMHRINKMISDEEHAQGYNYQIAKKSLLKCLLALKRHGLVQIYERIVRSDAIDHKVHIICHRSINSSDDPKISSAIEAILDAFHQQGRVFPHGQLRSYKLKNVQSSEESSVYDKLLEDVETDVTLPKTVEERLQLLRLQEVKNGILSANVDKSEKDEENVQDEFVEEGDITNSQEELDESRQNHSSLEPHLSTPQKTLTSLNIPHCIVSSSRRNQSYYNGLSGLGYQSKAIRTLLLHEMAFNFVHGPDDSQSPNVHEIFDIKKPIRDWKVYEHEDLHVFVDEDSPYRFMPSNPSYEGIQRGWFLLQDFLTALPLSVLVMVAHIPLKIDRPKMMSYLSHKTKRHLCIGYLEPSLRTSLLTDKKLWRQIEQILLYLGAMGLTAIAPCPSTKRFSSPNSSIFFISKRGVLYDTSTSEKGYATVTLPLTIYQRYEYNFNTKLDVQEYWHHLRAIVQSTPLNLRLDHIGDGNTRYKMYSIGNFDKSIIEKPLNEEIEMINPIDPRDGVAGFDSALYLHLKRHWDLITVPHDCVGWFIARYRKESELLKPKIEHKVSNIQRDWNSFVKSMMPTDMELSKVKRQTNFQISAGFHIARNSVRSSNRPENPMIKNMKRRKPDSVDLMSTKSRTTLRCRFTPKERDQLVMIRAVGFFLNPVYRFWLEPGVLRDLMHEYVPESRTKTVQSLMACGVRDLVRPNRLAYLRRIVKNLSTFPEMLKMRHELCTSPMSDPASKSEFFKEAFRKARELLFMDTGLLPSTSVSDSSFNEYLAENHVVITRESTSSIPMPLRSRKPDGILHIQHCMASNVILSVLLHGEDGELSEEILDQISPSVLQTVLHIFRTDGIITKHRDNRDTVTMKNQAMLTHYYRHFFSHRFHPDIVDNCGLAFDESTSNDDIELADDNPSGIVIASTALYNPEYTLDVEIDKEVMEVFNQTIDDNITKKIRYLESADLKFEMIHVYFSKVPAEEEKVNEGHVTTAEILKILDKSYPANDPDEVFEQWIQKFSGSKERRLRELSCIIDATTHNGAPLVDIRHDLKPYLEELKLARYIVEVGVDQIRFVSHRFAAAWTVSVNGMRYSPRPWIKPKSGLCISTIRWISESFLMTIISKPGIQLKDLSFDFEFVLQPIAIKEIVDMLHTIDIIEVSTKQYQNIRMSSPFAKGCKR</sequence>
<dbReference type="GO" id="GO:0042791">
    <property type="term" value="P:5S class rRNA transcription by RNA polymerase III"/>
    <property type="evidence" value="ECO:0007669"/>
    <property type="project" value="TreeGrafter"/>
</dbReference>
<dbReference type="OrthoDB" id="68020at2759"/>
<dbReference type="PANTHER" id="PTHR15180">
    <property type="entry name" value="GENERAL TRANSCRIPTION FACTOR 3C POLYPEPTIDE 1"/>
    <property type="match status" value="1"/>
</dbReference>
<organism evidence="3 4">
    <name type="scientific">Caenorhabditis bovis</name>
    <dbReference type="NCBI Taxonomy" id="2654633"/>
    <lineage>
        <taxon>Eukaryota</taxon>
        <taxon>Metazoa</taxon>
        <taxon>Ecdysozoa</taxon>
        <taxon>Nematoda</taxon>
        <taxon>Chromadorea</taxon>
        <taxon>Rhabditida</taxon>
        <taxon>Rhabditina</taxon>
        <taxon>Rhabditomorpha</taxon>
        <taxon>Rhabditoidea</taxon>
        <taxon>Rhabditidae</taxon>
        <taxon>Peloderinae</taxon>
        <taxon>Caenorhabditis</taxon>
    </lineage>
</organism>
<evidence type="ECO:0000259" key="2">
    <source>
        <dbReference type="Pfam" id="PF24101"/>
    </source>
</evidence>
<dbReference type="InterPro" id="IPR044210">
    <property type="entry name" value="Tfc3-like"/>
</dbReference>
<dbReference type="Proteomes" id="UP000494206">
    <property type="component" value="Unassembled WGS sequence"/>
</dbReference>
<feature type="domain" description="GTF3C1 extended winged-helix" evidence="2">
    <location>
        <begin position="213"/>
        <end position="323"/>
    </location>
</feature>
<dbReference type="Pfam" id="PF24101">
    <property type="entry name" value="WHD_GTF3C1"/>
    <property type="match status" value="1"/>
</dbReference>
<dbReference type="PANTHER" id="PTHR15180:SF1">
    <property type="entry name" value="GENERAL TRANSCRIPTION FACTOR 3C POLYPEPTIDE 1"/>
    <property type="match status" value="1"/>
</dbReference>
<evidence type="ECO:0000256" key="1">
    <source>
        <dbReference type="SAM" id="MobiDB-lite"/>
    </source>
</evidence>
<evidence type="ECO:0000313" key="3">
    <source>
        <dbReference type="EMBL" id="CAB3409866.1"/>
    </source>
</evidence>
<feature type="compositionally biased region" description="Acidic residues" evidence="1">
    <location>
        <begin position="391"/>
        <end position="404"/>
    </location>
</feature>
<accession>A0A8S1F1R6</accession>
<dbReference type="GO" id="GO:0000127">
    <property type="term" value="C:transcription factor TFIIIC complex"/>
    <property type="evidence" value="ECO:0007669"/>
    <property type="project" value="InterPro"/>
</dbReference>
<protein>
    <recommendedName>
        <fullName evidence="2">GTF3C1 extended winged-helix domain-containing protein</fullName>
    </recommendedName>
</protein>